<proteinExistence type="predicted"/>
<organism evidence="1">
    <name type="scientific">Fervidicoccus fontis</name>
    <dbReference type="NCBI Taxonomy" id="683846"/>
    <lineage>
        <taxon>Archaea</taxon>
        <taxon>Thermoproteota</taxon>
        <taxon>Thermoprotei</taxon>
        <taxon>Fervidicoccales</taxon>
        <taxon>Fervidicoccaceae</taxon>
        <taxon>Fervidicoccus</taxon>
    </lineage>
</organism>
<reference evidence="1" key="1">
    <citation type="journal article" date="2020" name="mSystems">
        <title>Genome- and Community-Level Interaction Insights into Carbon Utilization and Element Cycling Functions of Hydrothermarchaeota in Hydrothermal Sediment.</title>
        <authorList>
            <person name="Zhou Z."/>
            <person name="Liu Y."/>
            <person name="Xu W."/>
            <person name="Pan J."/>
            <person name="Luo Z.H."/>
            <person name="Li M."/>
        </authorList>
    </citation>
    <scope>NUCLEOTIDE SEQUENCE [LARGE SCALE GENOMIC DNA]</scope>
    <source>
        <strain evidence="1">SpSt-123</strain>
    </source>
</reference>
<protein>
    <recommendedName>
        <fullName evidence="2">HAD family hydrolase</fullName>
    </recommendedName>
</protein>
<evidence type="ECO:0008006" key="2">
    <source>
        <dbReference type="Google" id="ProtNLM"/>
    </source>
</evidence>
<sequence>MSTLKTIFGEETTILFIGDTDYDVEVYRGLGIYSIKTTGLFKCEEARRVLSIIDSFFQSTFSS</sequence>
<dbReference type="EMBL" id="DSDY01000185">
    <property type="protein sequence ID" value="HDS11186.1"/>
    <property type="molecule type" value="Genomic_DNA"/>
</dbReference>
<dbReference type="AlphaFoldDB" id="A0A7C1HXE9"/>
<gene>
    <name evidence="1" type="ORF">ENO04_06215</name>
</gene>
<evidence type="ECO:0000313" key="1">
    <source>
        <dbReference type="EMBL" id="HDS11186.1"/>
    </source>
</evidence>
<name>A0A7C1HXE9_9CREN</name>
<accession>A0A7C1HXE9</accession>
<comment type="caution">
    <text evidence="1">The sequence shown here is derived from an EMBL/GenBank/DDBJ whole genome shotgun (WGS) entry which is preliminary data.</text>
</comment>